<keyword evidence="2" id="KW-1185">Reference proteome</keyword>
<dbReference type="EMBL" id="WNYA01035136">
    <property type="protein sequence ID" value="KAG8536996.1"/>
    <property type="molecule type" value="Genomic_DNA"/>
</dbReference>
<comment type="caution">
    <text evidence="1">The sequence shown here is derived from an EMBL/GenBank/DDBJ whole genome shotgun (WGS) entry which is preliminary data.</text>
</comment>
<gene>
    <name evidence="1" type="ORF">GDO81_025256</name>
</gene>
<name>A0AAV6YK01_ENGPU</name>
<dbReference type="Proteomes" id="UP000824782">
    <property type="component" value="Unassembled WGS sequence"/>
</dbReference>
<organism evidence="1 2">
    <name type="scientific">Engystomops pustulosus</name>
    <name type="common">Tungara frog</name>
    <name type="synonym">Physalaemus pustulosus</name>
    <dbReference type="NCBI Taxonomy" id="76066"/>
    <lineage>
        <taxon>Eukaryota</taxon>
        <taxon>Metazoa</taxon>
        <taxon>Chordata</taxon>
        <taxon>Craniata</taxon>
        <taxon>Vertebrata</taxon>
        <taxon>Euteleostomi</taxon>
        <taxon>Amphibia</taxon>
        <taxon>Batrachia</taxon>
        <taxon>Anura</taxon>
        <taxon>Neobatrachia</taxon>
        <taxon>Hyloidea</taxon>
        <taxon>Leptodactylidae</taxon>
        <taxon>Leiuperinae</taxon>
        <taxon>Engystomops</taxon>
    </lineage>
</organism>
<reference evidence="1" key="1">
    <citation type="thesis" date="2020" institute="ProQuest LLC" country="789 East Eisenhower Parkway, Ann Arbor, MI, USA">
        <title>Comparative Genomics and Chromosome Evolution.</title>
        <authorList>
            <person name="Mudd A.B."/>
        </authorList>
    </citation>
    <scope>NUCLEOTIDE SEQUENCE</scope>
    <source>
        <strain evidence="1">237g6f4</strain>
        <tissue evidence="1">Blood</tissue>
    </source>
</reference>
<accession>A0AAV6YK01</accession>
<protein>
    <submittedName>
        <fullName evidence="1">Uncharacterized protein</fullName>
    </submittedName>
</protein>
<proteinExistence type="predicted"/>
<evidence type="ECO:0000313" key="2">
    <source>
        <dbReference type="Proteomes" id="UP000824782"/>
    </source>
</evidence>
<sequence length="116" mass="12965">MDGIYVDTLASRRALASALPGLLPHSYNDREYRCLSLLWPASNRVFSSCLLAVNSLRVVSCKVFLCCVSSVWSSFSKVEILNPFSLFNRAPCLMRTPLSSHFNASHFRASDEKTCL</sequence>
<dbReference type="AlphaFoldDB" id="A0AAV6YK01"/>
<evidence type="ECO:0000313" key="1">
    <source>
        <dbReference type="EMBL" id="KAG8536996.1"/>
    </source>
</evidence>